<accession>A0ABQ7QIK6</accession>
<reference evidence="1 2" key="1">
    <citation type="submission" date="2021-06" db="EMBL/GenBank/DDBJ databases">
        <title>A haploid diamondback moth (Plutella xylostella L.) genome assembly resolves 31 chromosomes and identifies a diamide resistance mutation.</title>
        <authorList>
            <person name="Ward C.M."/>
            <person name="Perry K.D."/>
            <person name="Baker G."/>
            <person name="Powis K."/>
            <person name="Heckel D.G."/>
            <person name="Baxter S.W."/>
        </authorList>
    </citation>
    <scope>NUCLEOTIDE SEQUENCE [LARGE SCALE GENOMIC DNA]</scope>
    <source>
        <strain evidence="1 2">LV</strain>
        <tissue evidence="1">Single pupa</tissue>
    </source>
</reference>
<gene>
    <name evidence="1" type="ORF">JYU34_011585</name>
</gene>
<dbReference type="EMBL" id="JAHIBW010000015">
    <property type="protein sequence ID" value="KAG7304605.1"/>
    <property type="molecule type" value="Genomic_DNA"/>
</dbReference>
<keyword evidence="2" id="KW-1185">Reference proteome</keyword>
<sequence length="89" mass="10129">MPKAYTSSIIGGIINVEHSQFQGSWLELRPNIRIWQLRDFYLEIPIPTLPLRRSAADATIYNITNNENRPRTSGYQMFHIGPKAQGSAV</sequence>
<name>A0ABQ7QIK6_PLUXY</name>
<organism evidence="1 2">
    <name type="scientific">Plutella xylostella</name>
    <name type="common">Diamondback moth</name>
    <name type="synonym">Plutella maculipennis</name>
    <dbReference type="NCBI Taxonomy" id="51655"/>
    <lineage>
        <taxon>Eukaryota</taxon>
        <taxon>Metazoa</taxon>
        <taxon>Ecdysozoa</taxon>
        <taxon>Arthropoda</taxon>
        <taxon>Hexapoda</taxon>
        <taxon>Insecta</taxon>
        <taxon>Pterygota</taxon>
        <taxon>Neoptera</taxon>
        <taxon>Endopterygota</taxon>
        <taxon>Lepidoptera</taxon>
        <taxon>Glossata</taxon>
        <taxon>Ditrysia</taxon>
        <taxon>Yponomeutoidea</taxon>
        <taxon>Plutellidae</taxon>
        <taxon>Plutella</taxon>
    </lineage>
</organism>
<dbReference type="Proteomes" id="UP000823941">
    <property type="component" value="Chromosome 15"/>
</dbReference>
<comment type="caution">
    <text evidence="1">The sequence shown here is derived from an EMBL/GenBank/DDBJ whole genome shotgun (WGS) entry which is preliminary data.</text>
</comment>
<protein>
    <submittedName>
        <fullName evidence="1">Uncharacterized protein</fullName>
    </submittedName>
</protein>
<proteinExistence type="predicted"/>
<evidence type="ECO:0000313" key="2">
    <source>
        <dbReference type="Proteomes" id="UP000823941"/>
    </source>
</evidence>
<evidence type="ECO:0000313" key="1">
    <source>
        <dbReference type="EMBL" id="KAG7304605.1"/>
    </source>
</evidence>